<keyword evidence="8" id="KW-0472">Membrane</keyword>
<name>A0ABQ6Z4I4_9GAMM</name>
<dbReference type="SMART" id="SM00388">
    <property type="entry name" value="HisKA"/>
    <property type="match status" value="1"/>
</dbReference>
<evidence type="ECO:0000256" key="4">
    <source>
        <dbReference type="ARBA" id="ARBA00022553"/>
    </source>
</evidence>
<evidence type="ECO:0000256" key="5">
    <source>
        <dbReference type="ARBA" id="ARBA00022679"/>
    </source>
</evidence>
<dbReference type="Pfam" id="PF00512">
    <property type="entry name" value="HisKA"/>
    <property type="match status" value="1"/>
</dbReference>
<feature type="domain" description="Histidine kinase" evidence="10">
    <location>
        <begin position="228"/>
        <end position="435"/>
    </location>
</feature>
<dbReference type="EC" id="2.7.13.3" evidence="3"/>
<comment type="catalytic activity">
    <reaction evidence="1">
        <text>ATP + protein L-histidine = ADP + protein N-phospho-L-histidine.</text>
        <dbReference type="EC" id="2.7.13.3"/>
    </reaction>
</comment>
<dbReference type="InterPro" id="IPR003594">
    <property type="entry name" value="HATPase_dom"/>
</dbReference>
<dbReference type="InterPro" id="IPR036097">
    <property type="entry name" value="HisK_dim/P_sf"/>
</dbReference>
<evidence type="ECO:0000256" key="9">
    <source>
        <dbReference type="ARBA" id="ARBA00023012"/>
    </source>
</evidence>
<sequence length="437" mass="47289">MRHPMAEQRMRSPMSLRRRMVLWLLVFSSVVSLLVFAIGTNVHEHAEHAAWRSLLRSELAAIEEHSARDPDYRWQDSDTLRLYRLDDASGVPASLRGLHDGLHDNVVVGDRLSVVMVRPSERMGRLALVLDIEDFHELESFAERSALLGSLVLIVVTGLAAWLGVGRIVRPLAALAADIGQLRPGAPRQRIEVPRGASSELYVIAGALNDYLERNAHFVERERAFITSASHELRTPMAVIAGATELALEQPGLPPRAGQQMRRVLHTLQGVEQLFQLLLVLARDPARLAAMSEKIELDSLLAAIVDDHRHLLGDKQLAIEYGQVSPCTIVAPPGVVGAAIGNLLRNAIENSDSGVVTVSLSPAGVATIEDPGHGMGPEEISAIHARLARQSPGGAADGIGLELIARLCEHLGWKLHISSRQPQGTRAVLDLGGAPAG</sequence>
<evidence type="ECO:0000313" key="13">
    <source>
        <dbReference type="Proteomes" id="UP000788419"/>
    </source>
</evidence>
<reference evidence="12 13" key="1">
    <citation type="submission" date="2017-10" db="EMBL/GenBank/DDBJ databases">
        <title>Whole genome sequencing of members of genus Pseudoxanthomonas.</title>
        <authorList>
            <person name="Kumar S."/>
            <person name="Bansal K."/>
            <person name="Kaur A."/>
            <person name="Patil P."/>
            <person name="Sharma S."/>
            <person name="Patil P.B."/>
        </authorList>
    </citation>
    <scope>NUCLEOTIDE SEQUENCE [LARGE SCALE GENOMIC DNA]</scope>
    <source>
        <strain evidence="12 13">DSM 17801</strain>
    </source>
</reference>
<dbReference type="SUPFAM" id="SSF47384">
    <property type="entry name" value="Homodimeric domain of signal transducing histidine kinase"/>
    <property type="match status" value="1"/>
</dbReference>
<dbReference type="InterPro" id="IPR005467">
    <property type="entry name" value="His_kinase_dom"/>
</dbReference>
<evidence type="ECO:0000256" key="6">
    <source>
        <dbReference type="ARBA" id="ARBA00022692"/>
    </source>
</evidence>
<evidence type="ECO:0000256" key="2">
    <source>
        <dbReference type="ARBA" id="ARBA00004370"/>
    </source>
</evidence>
<dbReference type="InterPro" id="IPR003660">
    <property type="entry name" value="HAMP_dom"/>
</dbReference>
<evidence type="ECO:0000256" key="1">
    <source>
        <dbReference type="ARBA" id="ARBA00000085"/>
    </source>
</evidence>
<dbReference type="SUPFAM" id="SSF55874">
    <property type="entry name" value="ATPase domain of HSP90 chaperone/DNA topoisomerase II/histidine kinase"/>
    <property type="match status" value="1"/>
</dbReference>
<organism evidence="12 13">
    <name type="scientific">Pseudoxanthomonas daejeonensis</name>
    <dbReference type="NCBI Taxonomy" id="266062"/>
    <lineage>
        <taxon>Bacteria</taxon>
        <taxon>Pseudomonadati</taxon>
        <taxon>Pseudomonadota</taxon>
        <taxon>Gammaproteobacteria</taxon>
        <taxon>Lysobacterales</taxon>
        <taxon>Lysobacteraceae</taxon>
        <taxon>Pseudoxanthomonas</taxon>
    </lineage>
</organism>
<dbReference type="CDD" id="cd00082">
    <property type="entry name" value="HisKA"/>
    <property type="match status" value="1"/>
</dbReference>
<gene>
    <name evidence="12" type="ORF">CSC65_13545</name>
</gene>
<protein>
    <recommendedName>
        <fullName evidence="3">histidine kinase</fullName>
        <ecNumber evidence="3">2.7.13.3</ecNumber>
    </recommendedName>
</protein>
<feature type="domain" description="HAMP" evidence="11">
    <location>
        <begin position="166"/>
        <end position="220"/>
    </location>
</feature>
<dbReference type="GO" id="GO:0016301">
    <property type="term" value="F:kinase activity"/>
    <property type="evidence" value="ECO:0007669"/>
    <property type="project" value="UniProtKB-KW"/>
</dbReference>
<dbReference type="PANTHER" id="PTHR45436:SF16">
    <property type="entry name" value="HISTIDINE KINASE"/>
    <property type="match status" value="1"/>
</dbReference>
<keyword evidence="6" id="KW-0812">Transmembrane</keyword>
<comment type="caution">
    <text evidence="12">The sequence shown here is derived from an EMBL/GenBank/DDBJ whole genome shotgun (WGS) entry which is preliminary data.</text>
</comment>
<evidence type="ECO:0000256" key="7">
    <source>
        <dbReference type="ARBA" id="ARBA00022777"/>
    </source>
</evidence>
<keyword evidence="4" id="KW-0597">Phosphoprotein</keyword>
<keyword evidence="7 12" id="KW-0418">Kinase</keyword>
<dbReference type="Gene3D" id="1.10.287.130">
    <property type="match status" value="1"/>
</dbReference>
<dbReference type="PROSITE" id="PS50885">
    <property type="entry name" value="HAMP"/>
    <property type="match status" value="1"/>
</dbReference>
<comment type="subcellular location">
    <subcellularLocation>
        <location evidence="2">Membrane</location>
    </subcellularLocation>
</comment>
<dbReference type="InterPro" id="IPR003661">
    <property type="entry name" value="HisK_dim/P_dom"/>
</dbReference>
<keyword evidence="13" id="KW-1185">Reference proteome</keyword>
<dbReference type="PROSITE" id="PS50109">
    <property type="entry name" value="HIS_KIN"/>
    <property type="match status" value="1"/>
</dbReference>
<dbReference type="Proteomes" id="UP000788419">
    <property type="component" value="Unassembled WGS sequence"/>
</dbReference>
<keyword evidence="9" id="KW-0902">Two-component regulatory system</keyword>
<dbReference type="SMART" id="SM00387">
    <property type="entry name" value="HATPase_c"/>
    <property type="match status" value="1"/>
</dbReference>
<dbReference type="PANTHER" id="PTHR45436">
    <property type="entry name" value="SENSOR HISTIDINE KINASE YKOH"/>
    <property type="match status" value="1"/>
</dbReference>
<dbReference type="Pfam" id="PF02518">
    <property type="entry name" value="HATPase_c"/>
    <property type="match status" value="1"/>
</dbReference>
<evidence type="ECO:0000259" key="11">
    <source>
        <dbReference type="PROSITE" id="PS50885"/>
    </source>
</evidence>
<dbReference type="InterPro" id="IPR036890">
    <property type="entry name" value="HATPase_C_sf"/>
</dbReference>
<evidence type="ECO:0000313" key="12">
    <source>
        <dbReference type="EMBL" id="KAF1692837.1"/>
    </source>
</evidence>
<accession>A0ABQ6Z4I4</accession>
<evidence type="ECO:0000256" key="8">
    <source>
        <dbReference type="ARBA" id="ARBA00022989"/>
    </source>
</evidence>
<proteinExistence type="predicted"/>
<evidence type="ECO:0000259" key="10">
    <source>
        <dbReference type="PROSITE" id="PS50109"/>
    </source>
</evidence>
<keyword evidence="8" id="KW-1133">Transmembrane helix</keyword>
<dbReference type="EMBL" id="PDWN01000014">
    <property type="protein sequence ID" value="KAF1692837.1"/>
    <property type="molecule type" value="Genomic_DNA"/>
</dbReference>
<keyword evidence="5" id="KW-0808">Transferase</keyword>
<evidence type="ECO:0000256" key="3">
    <source>
        <dbReference type="ARBA" id="ARBA00012438"/>
    </source>
</evidence>
<dbReference type="InterPro" id="IPR050428">
    <property type="entry name" value="TCS_sensor_his_kinase"/>
</dbReference>
<dbReference type="Gene3D" id="3.30.565.10">
    <property type="entry name" value="Histidine kinase-like ATPase, C-terminal domain"/>
    <property type="match status" value="1"/>
</dbReference>